<proteinExistence type="predicted"/>
<gene>
    <name evidence="2" type="ORF">Bdt_0936</name>
</gene>
<dbReference type="Proteomes" id="UP000010074">
    <property type="component" value="Chromosome"/>
</dbReference>
<dbReference type="PATRIC" id="fig|1069642.3.peg.921"/>
<evidence type="ECO:0000313" key="3">
    <source>
        <dbReference type="Proteomes" id="UP000010074"/>
    </source>
</evidence>
<reference evidence="2 3" key="1">
    <citation type="journal article" date="2012" name="BMC Genomics">
        <title>Genome analysis of a simultaneously predatory and prey-independent, novel Bdellovibrio bacteriovorus from the River Tiber, supports in silico predictions of both ancient and recent lateral gene transfer from diverse bacteria.</title>
        <authorList>
            <person name="Hobley L."/>
            <person name="Lerner T.R."/>
            <person name="Williams L.E."/>
            <person name="Lambert C."/>
            <person name="Till R."/>
            <person name="Milner D.S."/>
            <person name="Basford S.M."/>
            <person name="Capeness M.J."/>
            <person name="Fenton A.K."/>
            <person name="Atterbury R.J."/>
            <person name="Harris M.A."/>
            <person name="Sockett R.E."/>
        </authorList>
    </citation>
    <scope>NUCLEOTIDE SEQUENCE [LARGE SCALE GENOMIC DNA]</scope>
    <source>
        <strain evidence="2 3">Tiberius</strain>
    </source>
</reference>
<dbReference type="RefSeq" id="WP_015090105.1">
    <property type="nucleotide sequence ID" value="NC_019567.1"/>
</dbReference>
<dbReference type="KEGG" id="bbat:Bdt_0936"/>
<feature type="chain" id="PRO_5003913692" evidence="1">
    <location>
        <begin position="18"/>
        <end position="193"/>
    </location>
</feature>
<organism evidence="2 3">
    <name type="scientific">Bdellovibrio bacteriovorus str. Tiberius</name>
    <dbReference type="NCBI Taxonomy" id="1069642"/>
    <lineage>
        <taxon>Bacteria</taxon>
        <taxon>Pseudomonadati</taxon>
        <taxon>Bdellovibrionota</taxon>
        <taxon>Bdellovibrionia</taxon>
        <taxon>Bdellovibrionales</taxon>
        <taxon>Pseudobdellovibrionaceae</taxon>
        <taxon>Bdellovibrio</taxon>
    </lineage>
</organism>
<dbReference type="AlphaFoldDB" id="K7YLI8"/>
<evidence type="ECO:0000313" key="2">
    <source>
        <dbReference type="EMBL" id="AFY00636.1"/>
    </source>
</evidence>
<dbReference type="OrthoDB" id="5293030at2"/>
<feature type="signal peptide" evidence="1">
    <location>
        <begin position="1"/>
        <end position="17"/>
    </location>
</feature>
<dbReference type="HOGENOM" id="CLU_1406321_0_0_7"/>
<dbReference type="EMBL" id="CP002930">
    <property type="protein sequence ID" value="AFY00636.1"/>
    <property type="molecule type" value="Genomic_DNA"/>
</dbReference>
<name>K7YLI8_BDEBC</name>
<dbReference type="STRING" id="1069642.Bdt_0936"/>
<accession>K7YLI8</accession>
<protein>
    <submittedName>
        <fullName evidence="2">Uncharacterized protein</fullName>
    </submittedName>
</protein>
<sequence>MMKALIATLLYSVCSTAAPVATSASDTAEITVQDGAVKVTLPAEAKKALIDWNPEFLTFDLKDYPESILSLIKEVEPNGVPMAFIADLDNNGDKDIVLLGSDLHRQYAVALTKKEGQWKAVEIQSWNIKDIKKTVLKKEDKTKETGIPLYVLPAEDEHAKKLGKKVGIQVERYLGPATVYEIKDGKANKVTLE</sequence>
<keyword evidence="1" id="KW-0732">Signal</keyword>
<evidence type="ECO:0000256" key="1">
    <source>
        <dbReference type="SAM" id="SignalP"/>
    </source>
</evidence>